<dbReference type="NCBIfam" id="NF003024">
    <property type="entry name" value="PRK03893.1"/>
    <property type="match status" value="1"/>
</dbReference>
<dbReference type="PANTHER" id="PTHR23508">
    <property type="entry name" value="CARBOXYLIC ACID TRANSPORTER PROTEIN HOMOLOG"/>
    <property type="match status" value="1"/>
</dbReference>
<feature type="transmembrane region" description="Helical" evidence="9">
    <location>
        <begin position="230"/>
        <end position="249"/>
    </location>
</feature>
<proteinExistence type="inferred from homology"/>
<evidence type="ECO:0000256" key="3">
    <source>
        <dbReference type="ARBA" id="ARBA00022475"/>
    </source>
</evidence>
<dbReference type="InterPro" id="IPR036259">
    <property type="entry name" value="MFS_trans_sf"/>
</dbReference>
<feature type="transmembrane region" description="Helical" evidence="9">
    <location>
        <begin position="430"/>
        <end position="454"/>
    </location>
</feature>
<dbReference type="AlphaFoldDB" id="A0AA36PIF5"/>
<dbReference type="PANTHER" id="PTHR23508:SF3">
    <property type="entry name" value="SIALIC ACID TRANSPORTER NANT"/>
    <property type="match status" value="1"/>
</dbReference>
<feature type="transmembrane region" description="Helical" evidence="9">
    <location>
        <begin position="337"/>
        <end position="355"/>
    </location>
</feature>
<keyword evidence="4 9" id="KW-0997">Cell inner membrane</keyword>
<evidence type="ECO:0000256" key="4">
    <source>
        <dbReference type="ARBA" id="ARBA00022519"/>
    </source>
</evidence>
<comment type="caution">
    <text evidence="11">The sequence shown here is derived from an EMBL/GenBank/DDBJ whole genome shotgun (WGS) entry which is preliminary data.</text>
</comment>
<dbReference type="FunFam" id="1.20.1250.20:FF:000038">
    <property type="entry name" value="Sialic acid transporter NanT"/>
    <property type="match status" value="1"/>
</dbReference>
<dbReference type="Pfam" id="PF07690">
    <property type="entry name" value="MFS_1"/>
    <property type="match status" value="1"/>
</dbReference>
<dbReference type="Proteomes" id="UP000040841">
    <property type="component" value="Unassembled WGS sequence"/>
</dbReference>
<feature type="transmembrane region" description="Helical" evidence="9">
    <location>
        <begin position="109"/>
        <end position="133"/>
    </location>
</feature>
<evidence type="ECO:0000256" key="9">
    <source>
        <dbReference type="HAMAP-Rule" id="MF_01238"/>
    </source>
</evidence>
<keyword evidence="3 9" id="KW-1003">Cell membrane</keyword>
<keyword evidence="5 9" id="KW-0762">Sugar transport</keyword>
<evidence type="ECO:0000313" key="12">
    <source>
        <dbReference type="Proteomes" id="UP000040841"/>
    </source>
</evidence>
<comment type="subcellular location">
    <subcellularLocation>
        <location evidence="9">Cell inner membrane</location>
        <topology evidence="9">Multi-pass membrane protein</topology>
    </subcellularLocation>
    <subcellularLocation>
        <location evidence="1">Membrane</location>
        <topology evidence="1">Multi-pass membrane protein</topology>
    </subcellularLocation>
</comment>
<feature type="transmembrane region" description="Helical" evidence="9">
    <location>
        <begin position="466"/>
        <end position="488"/>
    </location>
</feature>
<evidence type="ECO:0000256" key="1">
    <source>
        <dbReference type="ARBA" id="ARBA00004141"/>
    </source>
</evidence>
<name>A0AA36PIF5_YERMO</name>
<evidence type="ECO:0000256" key="6">
    <source>
        <dbReference type="ARBA" id="ARBA00022692"/>
    </source>
</evidence>
<evidence type="ECO:0000256" key="2">
    <source>
        <dbReference type="ARBA" id="ARBA00022448"/>
    </source>
</evidence>
<evidence type="ECO:0000256" key="8">
    <source>
        <dbReference type="ARBA" id="ARBA00023136"/>
    </source>
</evidence>
<dbReference type="CDD" id="cd17316">
    <property type="entry name" value="MFS_SV2_like"/>
    <property type="match status" value="1"/>
</dbReference>
<feature type="transmembrane region" description="Helical" evidence="9">
    <location>
        <begin position="145"/>
        <end position="165"/>
    </location>
</feature>
<dbReference type="PROSITE" id="PS50850">
    <property type="entry name" value="MFS"/>
    <property type="match status" value="1"/>
</dbReference>
<protein>
    <recommendedName>
        <fullName evidence="9">Sialic acid transporter NanT</fullName>
    </recommendedName>
    <alternativeName>
        <fullName evidence="9">Sialic acid permease</fullName>
    </alternativeName>
    <alternativeName>
        <fullName evidence="9">Sialic acid/H(+) symporter</fullName>
    </alternativeName>
</protein>
<dbReference type="SUPFAM" id="SSF103473">
    <property type="entry name" value="MFS general substrate transporter"/>
    <property type="match status" value="1"/>
</dbReference>
<keyword evidence="8 9" id="KW-0472">Membrane</keyword>
<feature type="transmembrane region" description="Helical" evidence="9">
    <location>
        <begin position="375"/>
        <end position="397"/>
    </location>
</feature>
<keyword evidence="7 9" id="KW-1133">Transmembrane helix</keyword>
<feature type="transmembrane region" description="Helical" evidence="9">
    <location>
        <begin position="204"/>
        <end position="224"/>
    </location>
</feature>
<accession>A0AA36PIF5</accession>
<feature type="transmembrane region" description="Helical" evidence="9">
    <location>
        <begin position="285"/>
        <end position="303"/>
    </location>
</feature>
<organism evidence="11 12">
    <name type="scientific">Yersinia mollaretii</name>
    <dbReference type="NCBI Taxonomy" id="33060"/>
    <lineage>
        <taxon>Bacteria</taxon>
        <taxon>Pseudomonadati</taxon>
        <taxon>Pseudomonadota</taxon>
        <taxon>Gammaproteobacteria</taxon>
        <taxon>Enterobacterales</taxon>
        <taxon>Yersiniaceae</taxon>
        <taxon>Yersinia</taxon>
    </lineage>
</organism>
<dbReference type="InterPro" id="IPR020846">
    <property type="entry name" value="MFS_dom"/>
</dbReference>
<sequence length="556" mass="60419">MFLFGVKPHKYKCGVNHRVVTDYVMINNRLLWLDLPRGKQFLPVNLAGGGESDDMSTSVGSRGDKPLRWYKQLTPAQWKAFIAAWIGYALDGFDFVLITLVLTDIKQEFGLTLIQATSLISAAFISRWFGGLVLGAMGDRYGRKLAMITSIVLFSFGTLACGLAPGYTTLFIARLIIGIGMAGEYGSSSTYVMESWPKNMRNKASGFLISGFSIGAVLAAQAYSYVVPAFGWRMLFYIGLLPIIFALWLRKNLPEAEDWEKAQSQQQHTKQTNNRNMVDILYRSNLSYLNIGLTIFAAAALYACFTGMVSTPLVVVLGILCAAIFVYFMIQTSGDRWPTGVMLMVVVFCAFLYSWPIQALLPTYLKMDLGYDPHTVGNILFFSGFGAAVGCCVGGFLGDWLGTRKAYVTSLLISQLLIIPLFAIQGSSILFLGGLLFLQQMLGQGIAGLLPKLLGGYFDTEQRAAGLGFTYNVGALGGALAPILGASIAQHLSLGTALGSLSFSLTFVVILLIGFDMPSRVQRWVRPSGLRMVDAIDGKPFSGAVGPSNASVVTQK</sequence>
<dbReference type="InterPro" id="IPR011701">
    <property type="entry name" value="MFS"/>
</dbReference>
<evidence type="ECO:0000313" key="11">
    <source>
        <dbReference type="EMBL" id="CNH64976.1"/>
    </source>
</evidence>
<dbReference type="Gene3D" id="1.20.1250.20">
    <property type="entry name" value="MFS general substrate transporter like domains"/>
    <property type="match status" value="2"/>
</dbReference>
<reference evidence="11 12" key="1">
    <citation type="submission" date="2015-03" db="EMBL/GenBank/DDBJ databases">
        <authorList>
            <consortium name="Pathogen Informatics"/>
            <person name="Murphy D."/>
        </authorList>
    </citation>
    <scope>NUCLEOTIDE SEQUENCE [LARGE SCALE GENOMIC DNA]</scope>
    <source>
        <strain evidence="11 12">FE82747</strain>
    </source>
</reference>
<feature type="transmembrane region" description="Helical" evidence="9">
    <location>
        <begin position="80"/>
        <end position="103"/>
    </location>
</feature>
<evidence type="ECO:0000259" key="10">
    <source>
        <dbReference type="PROSITE" id="PS50850"/>
    </source>
</evidence>
<dbReference type="GO" id="GO:0046943">
    <property type="term" value="F:carboxylic acid transmembrane transporter activity"/>
    <property type="evidence" value="ECO:0007669"/>
    <property type="project" value="TreeGrafter"/>
</dbReference>
<dbReference type="InterPro" id="IPR004742">
    <property type="entry name" value="SA_transporter"/>
</dbReference>
<dbReference type="FunFam" id="1.20.1250.20:FF:000027">
    <property type="entry name" value="Sialic acid transporter NanT"/>
    <property type="match status" value="1"/>
</dbReference>
<comment type="similarity">
    <text evidence="9">Belongs to the major facilitator superfamily. Sialate:H(+) symporter (SHS) (TC 2.A.1.12) family.</text>
</comment>
<dbReference type="GO" id="GO:0015538">
    <property type="term" value="F:sialic acid:proton symporter activity"/>
    <property type="evidence" value="ECO:0007669"/>
    <property type="project" value="UniProtKB-UniRule"/>
</dbReference>
<feature type="domain" description="Major facilitator superfamily (MFS) profile" evidence="10">
    <location>
        <begin position="80"/>
        <end position="522"/>
    </location>
</feature>
<feature type="transmembrane region" description="Helical" evidence="9">
    <location>
        <begin position="309"/>
        <end position="330"/>
    </location>
</feature>
<dbReference type="HAMAP" id="MF_01238">
    <property type="entry name" value="MFS_NanT"/>
    <property type="match status" value="1"/>
</dbReference>
<gene>
    <name evidence="9 11" type="primary">nanT</name>
    <name evidence="11" type="ORF">ERS008502_01051</name>
</gene>
<evidence type="ECO:0000256" key="5">
    <source>
        <dbReference type="ARBA" id="ARBA00022597"/>
    </source>
</evidence>
<keyword evidence="6 9" id="KW-0812">Transmembrane</keyword>
<keyword evidence="2 9" id="KW-0813">Transport</keyword>
<dbReference type="EMBL" id="CQBM01000001">
    <property type="protein sequence ID" value="CNH64976.1"/>
    <property type="molecule type" value="Genomic_DNA"/>
</dbReference>
<dbReference type="GO" id="GO:0005886">
    <property type="term" value="C:plasma membrane"/>
    <property type="evidence" value="ECO:0007669"/>
    <property type="project" value="UniProtKB-SubCell"/>
</dbReference>
<feature type="transmembrane region" description="Helical" evidence="9">
    <location>
        <begin position="494"/>
        <end position="515"/>
    </location>
</feature>
<comment type="catalytic activity">
    <reaction evidence="9">
        <text>N-acetylneuraminate(in) + H(+)(in) = N-acetylneuraminate(out) + H(+)(out)</text>
        <dbReference type="Rhea" id="RHEA:28987"/>
        <dbReference type="ChEBI" id="CHEBI:15378"/>
        <dbReference type="ChEBI" id="CHEBI:35418"/>
    </reaction>
</comment>
<feature type="transmembrane region" description="Helical" evidence="9">
    <location>
        <begin position="406"/>
        <end position="424"/>
    </location>
</feature>
<comment type="function">
    <text evidence="9">Catalyzes the proton-dependent transport of sialic acid.</text>
</comment>
<evidence type="ECO:0000256" key="7">
    <source>
        <dbReference type="ARBA" id="ARBA00022989"/>
    </source>
</evidence>